<keyword evidence="2" id="KW-1185">Reference proteome</keyword>
<gene>
    <name evidence="1" type="ORF">BDA99DRAFT_531317</name>
</gene>
<dbReference type="Proteomes" id="UP001209540">
    <property type="component" value="Unassembled WGS sequence"/>
</dbReference>
<organism evidence="1 2">
    <name type="scientific">Phascolomyces articulosus</name>
    <dbReference type="NCBI Taxonomy" id="60185"/>
    <lineage>
        <taxon>Eukaryota</taxon>
        <taxon>Fungi</taxon>
        <taxon>Fungi incertae sedis</taxon>
        <taxon>Mucoromycota</taxon>
        <taxon>Mucoromycotina</taxon>
        <taxon>Mucoromycetes</taxon>
        <taxon>Mucorales</taxon>
        <taxon>Lichtheimiaceae</taxon>
        <taxon>Phascolomyces</taxon>
    </lineage>
</organism>
<protein>
    <submittedName>
        <fullName evidence="1">Uncharacterized protein</fullName>
    </submittedName>
</protein>
<evidence type="ECO:0000313" key="2">
    <source>
        <dbReference type="Proteomes" id="UP001209540"/>
    </source>
</evidence>
<sequence>MHCLHQWCDYDIGSRLRELHLADRPIYFAMVYWENYFHTYHHWKFSSLLNNLIRHAIILLLLVKYCRRIYHIKITGFPIYTSNAVLSLSEASSSSSVSSTKLNIANLEMDMPRDIVLQLENIIDKPDLMSANDHQEVKSILHERGGSLTIGKY</sequence>
<dbReference type="EMBL" id="JAIXMP010000001">
    <property type="protein sequence ID" value="KAI9278569.1"/>
    <property type="molecule type" value="Genomic_DNA"/>
</dbReference>
<reference evidence="1" key="2">
    <citation type="submission" date="2023-02" db="EMBL/GenBank/DDBJ databases">
        <authorList>
            <consortium name="DOE Joint Genome Institute"/>
            <person name="Mondo S.J."/>
            <person name="Chang Y."/>
            <person name="Wang Y."/>
            <person name="Ahrendt S."/>
            <person name="Andreopoulos W."/>
            <person name="Barry K."/>
            <person name="Beard J."/>
            <person name="Benny G.L."/>
            <person name="Blankenship S."/>
            <person name="Bonito G."/>
            <person name="Cuomo C."/>
            <person name="Desiro A."/>
            <person name="Gervers K.A."/>
            <person name="Hundley H."/>
            <person name="Kuo A."/>
            <person name="LaButti K."/>
            <person name="Lang B.F."/>
            <person name="Lipzen A."/>
            <person name="O'Donnell K."/>
            <person name="Pangilinan J."/>
            <person name="Reynolds N."/>
            <person name="Sandor L."/>
            <person name="Smith M.W."/>
            <person name="Tsang A."/>
            <person name="Grigoriev I.V."/>
            <person name="Stajich J.E."/>
            <person name="Spatafora J.W."/>
        </authorList>
    </citation>
    <scope>NUCLEOTIDE SEQUENCE</scope>
    <source>
        <strain evidence="1">RSA 2281</strain>
    </source>
</reference>
<reference evidence="1" key="1">
    <citation type="journal article" date="2022" name="IScience">
        <title>Evolution of zygomycete secretomes and the origins of terrestrial fungal ecologies.</title>
        <authorList>
            <person name="Chang Y."/>
            <person name="Wang Y."/>
            <person name="Mondo S."/>
            <person name="Ahrendt S."/>
            <person name="Andreopoulos W."/>
            <person name="Barry K."/>
            <person name="Beard J."/>
            <person name="Benny G.L."/>
            <person name="Blankenship S."/>
            <person name="Bonito G."/>
            <person name="Cuomo C."/>
            <person name="Desiro A."/>
            <person name="Gervers K.A."/>
            <person name="Hundley H."/>
            <person name="Kuo A."/>
            <person name="LaButti K."/>
            <person name="Lang B.F."/>
            <person name="Lipzen A."/>
            <person name="O'Donnell K."/>
            <person name="Pangilinan J."/>
            <person name="Reynolds N."/>
            <person name="Sandor L."/>
            <person name="Smith M.E."/>
            <person name="Tsang A."/>
            <person name="Grigoriev I.V."/>
            <person name="Stajich J.E."/>
            <person name="Spatafora J.W."/>
        </authorList>
    </citation>
    <scope>NUCLEOTIDE SEQUENCE</scope>
    <source>
        <strain evidence="1">RSA 2281</strain>
    </source>
</reference>
<evidence type="ECO:0000313" key="1">
    <source>
        <dbReference type="EMBL" id="KAI9278569.1"/>
    </source>
</evidence>
<proteinExistence type="predicted"/>
<comment type="caution">
    <text evidence="1">The sequence shown here is derived from an EMBL/GenBank/DDBJ whole genome shotgun (WGS) entry which is preliminary data.</text>
</comment>
<dbReference type="AlphaFoldDB" id="A0AAD5KRV0"/>
<accession>A0AAD5KRV0</accession>
<name>A0AAD5KRV0_9FUNG</name>